<evidence type="ECO:0000313" key="2">
    <source>
        <dbReference type="Proteomes" id="UP000574717"/>
    </source>
</evidence>
<protein>
    <submittedName>
        <fullName evidence="1">Uncharacterized protein</fullName>
    </submittedName>
</protein>
<name>A0A6V8NM20_9ACTN</name>
<dbReference type="EMBL" id="BLRU01000385">
    <property type="protein sequence ID" value="GFP20360.1"/>
    <property type="molecule type" value="Genomic_DNA"/>
</dbReference>
<sequence length="40" mass="4463">GHHSHRKPKATAPALYSTEITIVVEADLLHFQGKQHCANR</sequence>
<evidence type="ECO:0000313" key="1">
    <source>
        <dbReference type="EMBL" id="GFP20360.1"/>
    </source>
</evidence>
<proteinExistence type="predicted"/>
<organism evidence="1 2">
    <name type="scientific">Candidatus Hakubella thermalkaliphila</name>
    <dbReference type="NCBI Taxonomy" id="2754717"/>
    <lineage>
        <taxon>Bacteria</taxon>
        <taxon>Bacillati</taxon>
        <taxon>Actinomycetota</taxon>
        <taxon>Actinomycetota incertae sedis</taxon>
        <taxon>Candidatus Hakubellales</taxon>
        <taxon>Candidatus Hakubellaceae</taxon>
        <taxon>Candidatus Hakubella</taxon>
    </lineage>
</organism>
<dbReference type="AlphaFoldDB" id="A0A6V8NM20"/>
<comment type="caution">
    <text evidence="1">The sequence shown here is derived from an EMBL/GenBank/DDBJ whole genome shotgun (WGS) entry which is preliminary data.</text>
</comment>
<reference evidence="1 2" key="1">
    <citation type="journal article" date="2020" name="Front. Microbiol.">
        <title>Single-cell genomics of novel Actinobacteria with the Wood-Ljungdahl pathway discovered in a serpentinizing system.</title>
        <authorList>
            <person name="Merino N."/>
            <person name="Kawai M."/>
            <person name="Boyd E.S."/>
            <person name="Colman D.R."/>
            <person name="McGlynn S.E."/>
            <person name="Nealson K.H."/>
            <person name="Kurokawa K."/>
            <person name="Hongoh Y."/>
        </authorList>
    </citation>
    <scope>NUCLEOTIDE SEQUENCE [LARGE SCALE GENOMIC DNA]</scope>
    <source>
        <strain evidence="1 2">S03</strain>
    </source>
</reference>
<gene>
    <name evidence="1" type="ORF">HKBW3S03_01862</name>
</gene>
<dbReference type="Proteomes" id="UP000574717">
    <property type="component" value="Unassembled WGS sequence"/>
</dbReference>
<feature type="non-terminal residue" evidence="1">
    <location>
        <position position="1"/>
    </location>
</feature>
<accession>A0A6V8NM20</accession>